<proteinExistence type="predicted"/>
<dbReference type="InterPro" id="IPR028970">
    <property type="entry name" value="DUF4662"/>
</dbReference>
<feature type="region of interest" description="Disordered" evidence="1">
    <location>
        <begin position="193"/>
        <end position="215"/>
    </location>
</feature>
<keyword evidence="3" id="KW-1185">Reference proteome</keyword>
<dbReference type="PANTHER" id="PTHR15578:SF0">
    <property type="entry name" value="CHROMOSOME 22 OPEN READING FRAME 31"/>
    <property type="match status" value="1"/>
</dbReference>
<evidence type="ECO:0000256" key="1">
    <source>
        <dbReference type="SAM" id="MobiDB-lite"/>
    </source>
</evidence>
<sequence length="215" mass="24318">MSNVNANVLQVVQSNQRTECTISPCNVLFRIFHSELLLCAVVFNQVTDVQRKRKRSSSGSKPPKNKVHDQDVVSLPPEPPLEALDLVPRPSATIDPEDLPAVRPMPVSFRSSETPPQDDSPLMIHNHTVEEYQKIYHEVVDNMLYFKTGRQRPYSLALGRAIKQKLWERLNRPAIVETVGQVNVEVSYGSGTSPPLYDVDVAEEPKPRHYQVPKE</sequence>
<dbReference type="OrthoDB" id="8417148at2759"/>
<feature type="region of interest" description="Disordered" evidence="1">
    <location>
        <begin position="50"/>
        <end position="85"/>
    </location>
</feature>
<dbReference type="PANTHER" id="PTHR15578">
    <property type="entry name" value="CHROMOSOME 8 C22ORF31 HOMOLOG"/>
    <property type="match status" value="1"/>
</dbReference>
<dbReference type="Proteomes" id="UP000677803">
    <property type="component" value="Unassembled WGS sequence"/>
</dbReference>
<comment type="caution">
    <text evidence="2">The sequence shown here is derived from an EMBL/GenBank/DDBJ whole genome shotgun (WGS) entry which is preliminary data.</text>
</comment>
<protein>
    <submittedName>
        <fullName evidence="2">(Atlantic silverside) hypothetical protein</fullName>
    </submittedName>
</protein>
<evidence type="ECO:0000313" key="3">
    <source>
        <dbReference type="Proteomes" id="UP000677803"/>
    </source>
</evidence>
<accession>A0A8S4ARH3</accession>
<organism evidence="2 3">
    <name type="scientific">Menidia menidia</name>
    <name type="common">Atlantic silverside</name>
    <dbReference type="NCBI Taxonomy" id="238744"/>
    <lineage>
        <taxon>Eukaryota</taxon>
        <taxon>Metazoa</taxon>
        <taxon>Chordata</taxon>
        <taxon>Craniata</taxon>
        <taxon>Vertebrata</taxon>
        <taxon>Euteleostomi</taxon>
        <taxon>Actinopterygii</taxon>
        <taxon>Neopterygii</taxon>
        <taxon>Teleostei</taxon>
        <taxon>Neoteleostei</taxon>
        <taxon>Acanthomorphata</taxon>
        <taxon>Ovalentaria</taxon>
        <taxon>Atherinomorphae</taxon>
        <taxon>Atheriniformes</taxon>
        <taxon>Atherinopsidae</taxon>
        <taxon>Menidiinae</taxon>
        <taxon>Menidia</taxon>
    </lineage>
</organism>
<dbReference type="EMBL" id="CAJRST010005557">
    <property type="protein sequence ID" value="CAG5887927.1"/>
    <property type="molecule type" value="Genomic_DNA"/>
</dbReference>
<dbReference type="AlphaFoldDB" id="A0A8S4ARH3"/>
<dbReference type="Pfam" id="PF15578">
    <property type="entry name" value="DUF4662"/>
    <property type="match status" value="1"/>
</dbReference>
<feature type="compositionally biased region" description="Basic and acidic residues" evidence="1">
    <location>
        <begin position="203"/>
        <end position="215"/>
    </location>
</feature>
<reference evidence="2" key="1">
    <citation type="submission" date="2021-05" db="EMBL/GenBank/DDBJ databases">
        <authorList>
            <person name="Tigano A."/>
        </authorList>
    </citation>
    <scope>NUCLEOTIDE SEQUENCE</scope>
</reference>
<evidence type="ECO:0000313" key="2">
    <source>
        <dbReference type="EMBL" id="CAG5887927.1"/>
    </source>
</evidence>
<name>A0A8S4ARH3_9TELE</name>
<gene>
    <name evidence="2" type="ORF">MMEN_LOCUS6089</name>
</gene>